<dbReference type="Pfam" id="PF00646">
    <property type="entry name" value="F-box"/>
    <property type="match status" value="1"/>
</dbReference>
<dbReference type="NCBIfam" id="TIGR01640">
    <property type="entry name" value="F_box_assoc_1"/>
    <property type="match status" value="2"/>
</dbReference>
<reference evidence="2 3" key="1">
    <citation type="submission" date="2019-09" db="EMBL/GenBank/DDBJ databases">
        <authorList>
            <person name="Ou C."/>
        </authorList>
    </citation>
    <scope>NUCLEOTIDE SEQUENCE [LARGE SCALE GENOMIC DNA]</scope>
    <source>
        <strain evidence="2">S2</strain>
        <tissue evidence="2">Leaf</tissue>
    </source>
</reference>
<dbReference type="CDD" id="cd22157">
    <property type="entry name" value="F-box_AtFBW1-like"/>
    <property type="match status" value="1"/>
</dbReference>
<accession>A0A5N5GDZ7</accession>
<dbReference type="InterPro" id="IPR017451">
    <property type="entry name" value="F-box-assoc_interact_dom"/>
</dbReference>
<protein>
    <submittedName>
        <fullName evidence="2">MdFBX19</fullName>
    </submittedName>
</protein>
<dbReference type="InterPro" id="IPR001810">
    <property type="entry name" value="F-box_dom"/>
</dbReference>
<comment type="caution">
    <text evidence="2">The sequence shown here is derived from an EMBL/GenBank/DDBJ whole genome shotgun (WGS) entry which is preliminary data.</text>
</comment>
<feature type="domain" description="F-box" evidence="1">
    <location>
        <begin position="13"/>
        <end position="53"/>
    </location>
</feature>
<reference evidence="2 3" key="3">
    <citation type="submission" date="2019-11" db="EMBL/GenBank/DDBJ databases">
        <title>A de novo genome assembly of a pear dwarfing rootstock.</title>
        <authorList>
            <person name="Wang F."/>
            <person name="Wang J."/>
            <person name="Li S."/>
            <person name="Zhang Y."/>
            <person name="Fang M."/>
            <person name="Ma L."/>
            <person name="Zhao Y."/>
            <person name="Jiang S."/>
        </authorList>
    </citation>
    <scope>NUCLEOTIDE SEQUENCE [LARGE SCALE GENOMIC DNA]</scope>
    <source>
        <strain evidence="2">S2</strain>
        <tissue evidence="2">Leaf</tissue>
    </source>
</reference>
<dbReference type="SMART" id="SM00256">
    <property type="entry name" value="FBOX"/>
    <property type="match status" value="1"/>
</dbReference>
<keyword evidence="3" id="KW-1185">Reference proteome</keyword>
<dbReference type="PANTHER" id="PTHR31672">
    <property type="entry name" value="BNACNNG10540D PROTEIN"/>
    <property type="match status" value="1"/>
</dbReference>
<dbReference type="SUPFAM" id="SSF81383">
    <property type="entry name" value="F-box domain"/>
    <property type="match status" value="1"/>
</dbReference>
<organism evidence="2 3">
    <name type="scientific">Pyrus ussuriensis x Pyrus communis</name>
    <dbReference type="NCBI Taxonomy" id="2448454"/>
    <lineage>
        <taxon>Eukaryota</taxon>
        <taxon>Viridiplantae</taxon>
        <taxon>Streptophyta</taxon>
        <taxon>Embryophyta</taxon>
        <taxon>Tracheophyta</taxon>
        <taxon>Spermatophyta</taxon>
        <taxon>Magnoliopsida</taxon>
        <taxon>eudicotyledons</taxon>
        <taxon>Gunneridae</taxon>
        <taxon>Pentapetalae</taxon>
        <taxon>rosids</taxon>
        <taxon>fabids</taxon>
        <taxon>Rosales</taxon>
        <taxon>Rosaceae</taxon>
        <taxon>Amygdaloideae</taxon>
        <taxon>Maleae</taxon>
        <taxon>Pyrus</taxon>
    </lineage>
</organism>
<proteinExistence type="predicted"/>
<reference evidence="3" key="2">
    <citation type="submission" date="2019-10" db="EMBL/GenBank/DDBJ databases">
        <title>A de novo genome assembly of a pear dwarfing rootstock.</title>
        <authorList>
            <person name="Wang F."/>
            <person name="Wang J."/>
            <person name="Li S."/>
            <person name="Zhang Y."/>
            <person name="Fang M."/>
            <person name="Ma L."/>
            <person name="Zhao Y."/>
            <person name="Jiang S."/>
        </authorList>
    </citation>
    <scope>NUCLEOTIDE SEQUENCE [LARGE SCALE GENOMIC DNA]</scope>
</reference>
<evidence type="ECO:0000313" key="2">
    <source>
        <dbReference type="EMBL" id="KAB2611692.1"/>
    </source>
</evidence>
<dbReference type="InterPro" id="IPR013187">
    <property type="entry name" value="F-box-assoc_dom_typ3"/>
</dbReference>
<dbReference type="OrthoDB" id="679831at2759"/>
<dbReference type="Pfam" id="PF07734">
    <property type="entry name" value="FBA_1"/>
    <property type="match status" value="1"/>
</dbReference>
<dbReference type="PANTHER" id="PTHR31672:SF13">
    <property type="entry name" value="F-BOX PROTEIN CPR30-LIKE"/>
    <property type="match status" value="1"/>
</dbReference>
<dbReference type="Pfam" id="PF08268">
    <property type="entry name" value="FBA_3"/>
    <property type="match status" value="1"/>
</dbReference>
<dbReference type="AlphaFoldDB" id="A0A5N5GDZ7"/>
<evidence type="ECO:0000259" key="1">
    <source>
        <dbReference type="SMART" id="SM00256"/>
    </source>
</evidence>
<dbReference type="InterPro" id="IPR050796">
    <property type="entry name" value="SCF_F-box_component"/>
</dbReference>
<gene>
    <name evidence="2" type="ORF">D8674_019724</name>
</gene>
<dbReference type="InterPro" id="IPR036047">
    <property type="entry name" value="F-box-like_dom_sf"/>
</dbReference>
<dbReference type="Proteomes" id="UP000327157">
    <property type="component" value="Chromosome 17"/>
</dbReference>
<evidence type="ECO:0000313" key="3">
    <source>
        <dbReference type="Proteomes" id="UP000327157"/>
    </source>
</evidence>
<sequence length="471" mass="54465">MWNKIAEMLESETPEDRVVEIFSKLPAKSLMRFKCIHKSWCTLINSPSFVAKHLINSVDNKLSFSTCILVNHSQPHIFSDKNWKQEVFWSMINISIDSGEHNLHYDVVDLNIPFPLEDHDFVQIHGYCNGIVCVMVGKNFLLCNPATREFMQLPDSCLLLPPAEGKFELDTTFEALGFGYDCKGKEYKVVQIIENCEYSDDEQTFNHCTTLPHTAEVYTTVANSWKEIKIDISSTTYSWSCSVYLKGFSLGFGYDCNAKEYKVVRIIENCEYSDEERTFYHRIALPHTAELYTATANSWKEIKIDISSTTYSCSRSVFMKGFCYWYATDGEEYVLSFDLGDDTFHIIQLPSRRESGFRFYYIFLRNESLASFCSRYDRSEDSESCEIWVMDDYDGVKRLWTKLLNIGPLQGIKKPLTFWKSDELLMLDSNGRVISYNSSTGNLNYLHIPPILNSVVDFEVLIYVKSIVHVK</sequence>
<dbReference type="EMBL" id="SMOL01000487">
    <property type="protein sequence ID" value="KAB2611692.1"/>
    <property type="molecule type" value="Genomic_DNA"/>
</dbReference>
<name>A0A5N5GDZ7_9ROSA</name>
<dbReference type="InterPro" id="IPR006527">
    <property type="entry name" value="F-box-assoc_dom_typ1"/>
</dbReference>